<evidence type="ECO:0000256" key="1">
    <source>
        <dbReference type="SAM" id="Phobius"/>
    </source>
</evidence>
<keyword evidence="4" id="KW-1185">Reference proteome</keyword>
<dbReference type="OrthoDB" id="784276at2"/>
<feature type="transmembrane region" description="Helical" evidence="1">
    <location>
        <begin position="137"/>
        <end position="157"/>
    </location>
</feature>
<protein>
    <submittedName>
        <fullName evidence="3">Fatty acid desaturase</fullName>
    </submittedName>
</protein>
<keyword evidence="1" id="KW-0812">Transmembrane</keyword>
<keyword evidence="1" id="KW-1133">Transmembrane helix</keyword>
<dbReference type="RefSeq" id="WP_106706338.1">
    <property type="nucleotide sequence ID" value="NZ_PXXU01000012.1"/>
</dbReference>
<comment type="caution">
    <text evidence="3">The sequence shown here is derived from an EMBL/GenBank/DDBJ whole genome shotgun (WGS) entry which is preliminary data.</text>
</comment>
<dbReference type="Pfam" id="PF00487">
    <property type="entry name" value="FA_desaturase"/>
    <property type="match status" value="1"/>
</dbReference>
<dbReference type="InterPro" id="IPR005804">
    <property type="entry name" value="FA_desaturase_dom"/>
</dbReference>
<dbReference type="GO" id="GO:0006629">
    <property type="term" value="P:lipid metabolic process"/>
    <property type="evidence" value="ECO:0007669"/>
    <property type="project" value="InterPro"/>
</dbReference>
<sequence>MLNKLEGSFFRYKGGLRPYVAAILYCQLAYFGGVVLILSSNPIWMIIGTLFLTHGMLIAAYLIHDCGHNALFKSPHHNAFIGSALNWLTGGCYGCYQDLRIKHMMHHMHNADIIEFNYRDYLARHPIQRKLVEILEWFYIPAIEVIMHGILIIAPFVCEHKKDQRLRAAAVIVVRFSLLLTLFLYSPIAYACYLLAYMMFLTILRFMDAFQHNYDIVMRHDNKPDLMMHRGGHEYEQTHTFSNPISINNPWLNLFTLNFGYHNAHHARPTTPWYELPNLHQSLYGNETNFIVPFRQQLSSFHKNRVIRVMGDESEIHGNHFAQRLQKGEAVGINGVSFLTPF</sequence>
<dbReference type="Proteomes" id="UP000241912">
    <property type="component" value="Unassembled WGS sequence"/>
</dbReference>
<evidence type="ECO:0000313" key="4">
    <source>
        <dbReference type="Proteomes" id="UP000241912"/>
    </source>
</evidence>
<evidence type="ECO:0000313" key="3">
    <source>
        <dbReference type="EMBL" id="PSJ17885.1"/>
    </source>
</evidence>
<proteinExistence type="predicted"/>
<feature type="transmembrane region" description="Helical" evidence="1">
    <location>
        <begin position="20"/>
        <end position="38"/>
    </location>
</feature>
<feature type="transmembrane region" description="Helical" evidence="1">
    <location>
        <begin position="43"/>
        <end position="63"/>
    </location>
</feature>
<feature type="domain" description="Fatty acid desaturase" evidence="2">
    <location>
        <begin position="44"/>
        <end position="283"/>
    </location>
</feature>
<organism evidence="3 4">
    <name type="scientific">Nitrosomonas supralitoralis</name>
    <dbReference type="NCBI Taxonomy" id="2116706"/>
    <lineage>
        <taxon>Bacteria</taxon>
        <taxon>Pseudomonadati</taxon>
        <taxon>Pseudomonadota</taxon>
        <taxon>Betaproteobacteria</taxon>
        <taxon>Nitrosomonadales</taxon>
        <taxon>Nitrosomonadaceae</taxon>
        <taxon>Nitrosomonas</taxon>
    </lineage>
</organism>
<gene>
    <name evidence="3" type="ORF">C7H79_05745</name>
</gene>
<name>A0A2P7NWT2_9PROT</name>
<accession>A0A2P7NWT2</accession>
<evidence type="ECO:0000259" key="2">
    <source>
        <dbReference type="Pfam" id="PF00487"/>
    </source>
</evidence>
<dbReference type="EMBL" id="PXXU01000012">
    <property type="protein sequence ID" value="PSJ17885.1"/>
    <property type="molecule type" value="Genomic_DNA"/>
</dbReference>
<dbReference type="AlphaFoldDB" id="A0A2P7NWT2"/>
<keyword evidence="1" id="KW-0472">Membrane</keyword>
<reference evidence="3 4" key="1">
    <citation type="submission" date="2018-03" db="EMBL/GenBank/DDBJ databases">
        <title>Draft genome of Nitrosomonas supralitoralis APG5.</title>
        <authorList>
            <person name="Urakawa H."/>
            <person name="Lopez J.V."/>
        </authorList>
    </citation>
    <scope>NUCLEOTIDE SEQUENCE [LARGE SCALE GENOMIC DNA]</scope>
    <source>
        <strain evidence="3 4">APG5</strain>
    </source>
</reference>